<accession>A0A9P6KVZ7</accession>
<evidence type="ECO:0000256" key="1">
    <source>
        <dbReference type="SAM" id="MobiDB-lite"/>
    </source>
</evidence>
<sequence>MADPELWGLYFRLFDTPEDSQAKEAYAHIDPSAREQLRRQYRTALESNRERLQQYQSLFHPDSRRLRKYKPYTPHRPAFQKDPYILAYQYRRFMGECDRRRCIRRAWPRECANPYYENLLANQDEPSANATDDLSRVIRYAKEHHECFYDKSQVGMILGILEKQNASIQPSLDDQKRARVDLHNTALTSKAAKEHVGRKKVSEFQRGP</sequence>
<reference evidence="2" key="1">
    <citation type="journal article" date="2020" name="Mol. Plant Microbe Interact.">
        <title>Genome Sequence of the Biocontrol Agent Coniothyrium minitans strain Conio (IMI 134523).</title>
        <authorList>
            <person name="Patel D."/>
            <person name="Shittu T.A."/>
            <person name="Baroncelli R."/>
            <person name="Muthumeenakshi S."/>
            <person name="Osborne T.H."/>
            <person name="Janganan T.K."/>
            <person name="Sreenivasaprasad S."/>
        </authorList>
    </citation>
    <scope>NUCLEOTIDE SEQUENCE</scope>
    <source>
        <strain evidence="2">Conio</strain>
    </source>
</reference>
<dbReference type="EMBL" id="WJXW01000002">
    <property type="protein sequence ID" value="KAF9740394.1"/>
    <property type="molecule type" value="Genomic_DNA"/>
</dbReference>
<dbReference type="AlphaFoldDB" id="A0A9P6KVZ7"/>
<dbReference type="Proteomes" id="UP000756921">
    <property type="component" value="Unassembled WGS sequence"/>
</dbReference>
<evidence type="ECO:0000313" key="2">
    <source>
        <dbReference type="EMBL" id="KAF9740394.1"/>
    </source>
</evidence>
<comment type="caution">
    <text evidence="2">The sequence shown here is derived from an EMBL/GenBank/DDBJ whole genome shotgun (WGS) entry which is preliminary data.</text>
</comment>
<name>A0A9P6KVZ7_9PLEO</name>
<dbReference type="OrthoDB" id="3775350at2759"/>
<keyword evidence="3" id="KW-1185">Reference proteome</keyword>
<protein>
    <submittedName>
        <fullName evidence="2">Uncharacterized protein</fullName>
    </submittedName>
</protein>
<gene>
    <name evidence="2" type="ORF">PMIN01_03029</name>
</gene>
<feature type="region of interest" description="Disordered" evidence="1">
    <location>
        <begin position="186"/>
        <end position="208"/>
    </location>
</feature>
<feature type="compositionally biased region" description="Basic and acidic residues" evidence="1">
    <location>
        <begin position="191"/>
        <end position="208"/>
    </location>
</feature>
<evidence type="ECO:0000313" key="3">
    <source>
        <dbReference type="Proteomes" id="UP000756921"/>
    </source>
</evidence>
<proteinExistence type="predicted"/>
<organism evidence="2 3">
    <name type="scientific">Paraphaeosphaeria minitans</name>
    <dbReference type="NCBI Taxonomy" id="565426"/>
    <lineage>
        <taxon>Eukaryota</taxon>
        <taxon>Fungi</taxon>
        <taxon>Dikarya</taxon>
        <taxon>Ascomycota</taxon>
        <taxon>Pezizomycotina</taxon>
        <taxon>Dothideomycetes</taxon>
        <taxon>Pleosporomycetidae</taxon>
        <taxon>Pleosporales</taxon>
        <taxon>Massarineae</taxon>
        <taxon>Didymosphaeriaceae</taxon>
        <taxon>Paraphaeosphaeria</taxon>
    </lineage>
</organism>